<evidence type="ECO:0000256" key="11">
    <source>
        <dbReference type="SAM" id="MobiDB-lite"/>
    </source>
</evidence>
<accession>A0A8J5RCS3</accession>
<keyword evidence="8 10" id="KW-0539">Nucleus</keyword>
<keyword evidence="5 10" id="KW-0678">Repressor</keyword>
<evidence type="ECO:0000256" key="9">
    <source>
        <dbReference type="ARBA" id="ARBA00023294"/>
    </source>
</evidence>
<feature type="region of interest" description="Disordered" evidence="11">
    <location>
        <begin position="62"/>
        <end position="99"/>
    </location>
</feature>
<proteinExistence type="inferred from homology"/>
<dbReference type="PANTHER" id="PTHR31734:SF35">
    <property type="entry name" value="AUXIN-RESPONSIVE PROTEIN IAA27"/>
    <property type="match status" value="1"/>
</dbReference>
<dbReference type="GO" id="GO:0006355">
    <property type="term" value="P:regulation of DNA-templated transcription"/>
    <property type="evidence" value="ECO:0007669"/>
    <property type="project" value="InterPro"/>
</dbReference>
<feature type="compositionally biased region" description="Basic and acidic residues" evidence="11">
    <location>
        <begin position="368"/>
        <end position="390"/>
    </location>
</feature>
<feature type="domain" description="PB1" evidence="12">
    <location>
        <begin position="267"/>
        <end position="363"/>
    </location>
</feature>
<dbReference type="EMBL" id="JAAALK010000872">
    <property type="protein sequence ID" value="KAG8044107.1"/>
    <property type="molecule type" value="Genomic_DNA"/>
</dbReference>
<dbReference type="PROSITE" id="PS51745">
    <property type="entry name" value="PB1"/>
    <property type="match status" value="1"/>
</dbReference>
<sequence length="390" mass="40845">MNLISFETPPLSLGRIEGITAATTTIKAKEATSSSGTCFHGSHLDLSLGISLSPGGGSCGGGGDDAGAKAASSYDGGRGRRGGGGGGGGSSSSDAGSMGGGMLSAATAIASELSVGHGRRSQDIVSGSSSSWTAAFMPSPTGFMHPWSLAARQQKAAAEQDLRIARPPPAMYMPSAAPTTTTVDSLPATVLGWPPVHTSRRNLVVTAAMNNVLKPDAATNTIKLDRRKDNAEISPGGDDERRNAVAAPMTRSRTTAPAAEARPPPANMFAKVHLDGHLIGRKINIRAHRSYNSLRRVLSKMSHNFFRPADSPSATDVGEEDCAINSDQFIFLYEDFEGDRMLVGDVPWELFVASAKRLYIAKNPAPCRNKDHGKTPKTQDTEEAKAADNN</sequence>
<comment type="subcellular location">
    <subcellularLocation>
        <location evidence="2 10">Nucleus</location>
    </subcellularLocation>
</comment>
<evidence type="ECO:0000256" key="7">
    <source>
        <dbReference type="ARBA" id="ARBA00023163"/>
    </source>
</evidence>
<feature type="region of interest" description="Disordered" evidence="11">
    <location>
        <begin position="227"/>
        <end position="263"/>
    </location>
</feature>
<evidence type="ECO:0000256" key="6">
    <source>
        <dbReference type="ARBA" id="ARBA00023015"/>
    </source>
</evidence>
<evidence type="ECO:0000256" key="1">
    <source>
        <dbReference type="ARBA" id="ARBA00002159"/>
    </source>
</evidence>
<dbReference type="InterPro" id="IPR003311">
    <property type="entry name" value="AUX_IAA"/>
</dbReference>
<comment type="similarity">
    <text evidence="3 10">Belongs to the Aux/IAA family.</text>
</comment>
<dbReference type="Pfam" id="PF02309">
    <property type="entry name" value="AUX_IAA"/>
    <property type="match status" value="1"/>
</dbReference>
<evidence type="ECO:0000256" key="5">
    <source>
        <dbReference type="ARBA" id="ARBA00022491"/>
    </source>
</evidence>
<dbReference type="AlphaFoldDB" id="A0A8J5RCS3"/>
<evidence type="ECO:0000256" key="4">
    <source>
        <dbReference type="ARBA" id="ARBA00011726"/>
    </source>
</evidence>
<keyword evidence="9 10" id="KW-0927">Auxin signaling pathway</keyword>
<feature type="compositionally biased region" description="Low complexity" evidence="11">
    <location>
        <begin position="250"/>
        <end position="261"/>
    </location>
</feature>
<evidence type="ECO:0000256" key="2">
    <source>
        <dbReference type="ARBA" id="ARBA00004123"/>
    </source>
</evidence>
<comment type="caution">
    <text evidence="13">The sequence shown here is derived from an EMBL/GenBank/DDBJ whole genome shotgun (WGS) entry which is preliminary data.</text>
</comment>
<gene>
    <name evidence="13" type="ORF">GUJ93_ZPchr0047g2822</name>
</gene>
<dbReference type="PANTHER" id="PTHR31734">
    <property type="entry name" value="AUXIN-RESPONSIVE PROTEIN IAA17"/>
    <property type="match status" value="1"/>
</dbReference>
<organism evidence="13 14">
    <name type="scientific">Zizania palustris</name>
    <name type="common">Northern wild rice</name>
    <dbReference type="NCBI Taxonomy" id="103762"/>
    <lineage>
        <taxon>Eukaryota</taxon>
        <taxon>Viridiplantae</taxon>
        <taxon>Streptophyta</taxon>
        <taxon>Embryophyta</taxon>
        <taxon>Tracheophyta</taxon>
        <taxon>Spermatophyta</taxon>
        <taxon>Magnoliopsida</taxon>
        <taxon>Liliopsida</taxon>
        <taxon>Poales</taxon>
        <taxon>Poaceae</taxon>
        <taxon>BOP clade</taxon>
        <taxon>Oryzoideae</taxon>
        <taxon>Oryzeae</taxon>
        <taxon>Zizaniinae</taxon>
        <taxon>Zizania</taxon>
    </lineage>
</organism>
<dbReference type="InterPro" id="IPR033389">
    <property type="entry name" value="AUX/IAA_dom"/>
</dbReference>
<comment type="subunit">
    <text evidence="4 10">Homodimers and heterodimers.</text>
</comment>
<evidence type="ECO:0000313" key="13">
    <source>
        <dbReference type="EMBL" id="KAG8044107.1"/>
    </source>
</evidence>
<comment type="function">
    <text evidence="1 10">Aux/IAA proteins are short-lived transcriptional factors that function as repressors of early auxin response genes at low auxin concentrations.</text>
</comment>
<evidence type="ECO:0000256" key="3">
    <source>
        <dbReference type="ARBA" id="ARBA00006728"/>
    </source>
</evidence>
<evidence type="ECO:0000313" key="14">
    <source>
        <dbReference type="Proteomes" id="UP000729402"/>
    </source>
</evidence>
<evidence type="ECO:0000259" key="12">
    <source>
        <dbReference type="PROSITE" id="PS51745"/>
    </source>
</evidence>
<keyword evidence="14" id="KW-1185">Reference proteome</keyword>
<reference evidence="13" key="2">
    <citation type="submission" date="2021-02" db="EMBL/GenBank/DDBJ databases">
        <authorList>
            <person name="Kimball J.A."/>
            <person name="Haas M.W."/>
            <person name="Macchietto M."/>
            <person name="Kono T."/>
            <person name="Duquette J."/>
            <person name="Shao M."/>
        </authorList>
    </citation>
    <scope>NUCLEOTIDE SEQUENCE</scope>
    <source>
        <tissue evidence="13">Fresh leaf tissue</tissue>
    </source>
</reference>
<keyword evidence="7 10" id="KW-0804">Transcription</keyword>
<evidence type="ECO:0000256" key="8">
    <source>
        <dbReference type="ARBA" id="ARBA00023242"/>
    </source>
</evidence>
<name>A0A8J5RCS3_ZIZPA</name>
<evidence type="ECO:0000256" key="10">
    <source>
        <dbReference type="RuleBase" id="RU004549"/>
    </source>
</evidence>
<reference evidence="13" key="1">
    <citation type="journal article" date="2021" name="bioRxiv">
        <title>Whole Genome Assembly and Annotation of Northern Wild Rice, Zizania palustris L., Supports a Whole Genome Duplication in the Zizania Genus.</title>
        <authorList>
            <person name="Haas M."/>
            <person name="Kono T."/>
            <person name="Macchietto M."/>
            <person name="Millas R."/>
            <person name="McGilp L."/>
            <person name="Shao M."/>
            <person name="Duquette J."/>
            <person name="Hirsch C.N."/>
            <person name="Kimball J."/>
        </authorList>
    </citation>
    <scope>NUCLEOTIDE SEQUENCE</scope>
    <source>
        <tissue evidence="13">Fresh leaf tissue</tissue>
    </source>
</reference>
<dbReference type="GO" id="GO:0005634">
    <property type="term" value="C:nucleus"/>
    <property type="evidence" value="ECO:0007669"/>
    <property type="project" value="UniProtKB-SubCell"/>
</dbReference>
<dbReference type="GO" id="GO:0009734">
    <property type="term" value="P:auxin-activated signaling pathway"/>
    <property type="evidence" value="ECO:0007669"/>
    <property type="project" value="UniProtKB-UniRule"/>
</dbReference>
<protein>
    <recommendedName>
        <fullName evidence="10">Auxin-responsive protein</fullName>
    </recommendedName>
</protein>
<dbReference type="InterPro" id="IPR053793">
    <property type="entry name" value="PB1-like"/>
</dbReference>
<keyword evidence="6 10" id="KW-0805">Transcription regulation</keyword>
<feature type="region of interest" description="Disordered" evidence="11">
    <location>
        <begin position="364"/>
        <end position="390"/>
    </location>
</feature>
<dbReference type="OrthoDB" id="684508at2759"/>
<dbReference type="Proteomes" id="UP000729402">
    <property type="component" value="Unassembled WGS sequence"/>
</dbReference>